<feature type="non-terminal residue" evidence="1">
    <location>
        <position position="1"/>
    </location>
</feature>
<dbReference type="EMBL" id="BARS01039203">
    <property type="protein sequence ID" value="GAG16344.1"/>
    <property type="molecule type" value="Genomic_DNA"/>
</dbReference>
<name>X0VDU3_9ZZZZ</name>
<dbReference type="InterPro" id="IPR046525">
    <property type="entry name" value="DUF6702"/>
</dbReference>
<evidence type="ECO:0000313" key="1">
    <source>
        <dbReference type="EMBL" id="GAG16344.1"/>
    </source>
</evidence>
<organism evidence="1">
    <name type="scientific">marine sediment metagenome</name>
    <dbReference type="NCBI Taxonomy" id="412755"/>
    <lineage>
        <taxon>unclassified sequences</taxon>
        <taxon>metagenomes</taxon>
        <taxon>ecological metagenomes</taxon>
    </lineage>
</organism>
<reference evidence="1" key="1">
    <citation type="journal article" date="2014" name="Front. Microbiol.">
        <title>High frequency of phylogenetically diverse reductive dehalogenase-homologous genes in deep subseafloor sedimentary metagenomes.</title>
        <authorList>
            <person name="Kawai M."/>
            <person name="Futagami T."/>
            <person name="Toyoda A."/>
            <person name="Takaki Y."/>
            <person name="Nishi S."/>
            <person name="Hori S."/>
            <person name="Arai W."/>
            <person name="Tsubouchi T."/>
            <person name="Morono Y."/>
            <person name="Uchiyama I."/>
            <person name="Ito T."/>
            <person name="Fujiyama A."/>
            <person name="Inagaki F."/>
            <person name="Takami H."/>
        </authorList>
    </citation>
    <scope>NUCLEOTIDE SEQUENCE</scope>
    <source>
        <strain evidence="1">Expedition CK06-06</strain>
    </source>
</reference>
<protein>
    <submittedName>
        <fullName evidence="1">Uncharacterized protein</fullName>
    </submittedName>
</protein>
<sequence>EYEQERKSFIISFKIYTDDFECIIFNKYGIHLRLGNEDELKDQQIYIDRYISESFQFVVNRNKRLNPEFEGKRMNEEAVWLYYRFGCKQKVRSASITNSILMDLFNDQTNLVIFKSIDFEKGYRLTNSERNIIINLTK</sequence>
<accession>X0VDU3</accession>
<gene>
    <name evidence="1" type="ORF">S01H1_59898</name>
</gene>
<dbReference type="AlphaFoldDB" id="X0VDU3"/>
<proteinExistence type="predicted"/>
<dbReference type="Pfam" id="PF20420">
    <property type="entry name" value="DUF6702"/>
    <property type="match status" value="1"/>
</dbReference>
<comment type="caution">
    <text evidence="1">The sequence shown here is derived from an EMBL/GenBank/DDBJ whole genome shotgun (WGS) entry which is preliminary data.</text>
</comment>